<dbReference type="InterPro" id="IPR017738">
    <property type="entry name" value="T6SS-assoc_VCA0118"/>
</dbReference>
<sequence>MNTMLLKHWWLLAGLLLISVLIPPRLHAEPETDLLRQARDCGEEPSRLERLHCYDAVFQVGEGTSNSVDMPELWYDIEQQEAAREEENVGLIVQVSGNDVLMSAPALGTTPPRPVLVMACEKLITRFQLHLPSPLTDARVDLRLSGEGGSVQQQWRVRDGGQVLSGGRGLPAIETLQQLLSANELTLRSDVGALDGLRFNVTGLRESIQPLRNACRW</sequence>
<dbReference type="NCBIfam" id="TIGR03360">
    <property type="entry name" value="VI_minor_1"/>
    <property type="match status" value="1"/>
</dbReference>
<evidence type="ECO:0000313" key="2">
    <source>
        <dbReference type="Proteomes" id="UP000466130"/>
    </source>
</evidence>
<dbReference type="RefSeq" id="WP_153843105.1">
    <property type="nucleotide sequence ID" value="NZ_CP048602.1"/>
</dbReference>
<keyword evidence="2" id="KW-1185">Reference proteome</keyword>
<evidence type="ECO:0000313" key="1">
    <source>
        <dbReference type="EMBL" id="KAE8438914.1"/>
    </source>
</evidence>
<protein>
    <submittedName>
        <fullName evidence="1">Type VI secretion system-associated protein TagO</fullName>
    </submittedName>
</protein>
<dbReference type="Pfam" id="PF11319">
    <property type="entry name" value="VasI"/>
    <property type="match status" value="1"/>
</dbReference>
<accession>A0ABQ6XA82</accession>
<reference evidence="1 2" key="1">
    <citation type="submission" date="2019-09" db="EMBL/GenBank/DDBJ databases">
        <title>The Halomonas whole genome shotgun (WGS).</title>
        <authorList>
            <person name="Xie Z."/>
        </authorList>
    </citation>
    <scope>NUCLEOTIDE SEQUENCE [LARGE SCALE GENOMIC DNA]</scope>
    <source>
        <strain evidence="1 2">NBT06E8</strain>
    </source>
</reference>
<name>A0ABQ6XA82_9GAMM</name>
<organism evidence="1 2">
    <name type="scientific">Vreelandella piezotolerans</name>
    <dbReference type="NCBI Taxonomy" id="2609667"/>
    <lineage>
        <taxon>Bacteria</taxon>
        <taxon>Pseudomonadati</taxon>
        <taxon>Pseudomonadota</taxon>
        <taxon>Gammaproteobacteria</taxon>
        <taxon>Oceanospirillales</taxon>
        <taxon>Halomonadaceae</taxon>
        <taxon>Vreelandella</taxon>
    </lineage>
</organism>
<dbReference type="Proteomes" id="UP000466130">
    <property type="component" value="Unassembled WGS sequence"/>
</dbReference>
<dbReference type="EMBL" id="VWRT01000005">
    <property type="protein sequence ID" value="KAE8438914.1"/>
    <property type="molecule type" value="Genomic_DNA"/>
</dbReference>
<proteinExistence type="predicted"/>
<gene>
    <name evidence="1" type="primary">tagO</name>
    <name evidence="1" type="ORF">F1978_08225</name>
</gene>
<comment type="caution">
    <text evidence="1">The sequence shown here is derived from an EMBL/GenBank/DDBJ whole genome shotgun (WGS) entry which is preliminary data.</text>
</comment>